<dbReference type="Proteomes" id="UP000218287">
    <property type="component" value="Plasmid Plasmid1 dna"/>
</dbReference>
<proteinExistence type="predicted"/>
<dbReference type="AlphaFoldDB" id="A0A1Z4GRI2"/>
<sequence length="391" mass="44829">MLEYLLLKRVSICKLMLLALMWIQFDEDSQNQLTPDYSSPLQVESLTWLGETSVGEEVEHFCDVSNTARIGVWREILELKLVDLTADLPTCLHDASWFALLAITMMLVDKELEGICVHPQDEFFARTLALESLADLGDYYLAKGHPYLDFPLSLEDAKSLLPVNRKQELEIELEKFIVNTYEDDFDDEAPDMCEFSSIYLQDILKEFFVESDWQGGINQEAVVQLQEKYGSQYSEGAFSPETNERERWGKTLVFLKQFIGLDSSFIESQSDLFLDESQAADLPDYFRIKTRLEHWQDRTVVLSRLVHTLVHFLLVGQNYHPSHIQDLMAIPASSRAISSLQACLGVAAYRSGYYMAASNIPESEIGRNWLLQKAFPNLLEFYQTGRLNGKQ</sequence>
<geneLocation type="plasmid" evidence="2">
    <name>Plasmid1 dna</name>
</geneLocation>
<dbReference type="OrthoDB" id="476694at2"/>
<keyword evidence="2" id="KW-1185">Reference proteome</keyword>
<protein>
    <submittedName>
        <fullName evidence="1">Uncharacterized protein</fullName>
    </submittedName>
</protein>
<gene>
    <name evidence="1" type="ORF">NIES21_58280</name>
</gene>
<accession>A0A1Z4GRI2</accession>
<reference evidence="1 2" key="1">
    <citation type="submission" date="2017-06" db="EMBL/GenBank/DDBJ databases">
        <title>Genome sequencing of cyanobaciteial culture collection at National Institute for Environmental Studies (NIES).</title>
        <authorList>
            <person name="Hirose Y."/>
            <person name="Shimura Y."/>
            <person name="Fujisawa T."/>
            <person name="Nakamura Y."/>
            <person name="Kawachi M."/>
        </authorList>
    </citation>
    <scope>NUCLEOTIDE SEQUENCE [LARGE SCALE GENOMIC DNA]</scope>
    <source>
        <strain evidence="1 2">NIES-21</strain>
        <plasmid evidence="2">Plasmid1 dna</plasmid>
    </source>
</reference>
<dbReference type="EMBL" id="AP018175">
    <property type="protein sequence ID" value="BAY19958.1"/>
    <property type="molecule type" value="Genomic_DNA"/>
</dbReference>
<keyword evidence="1" id="KW-0614">Plasmid</keyword>
<name>A0A1Z4GRI2_9CYAN</name>
<organism evidence="1 2">
    <name type="scientific">Anabaenopsis circularis NIES-21</name>
    <dbReference type="NCBI Taxonomy" id="1085406"/>
    <lineage>
        <taxon>Bacteria</taxon>
        <taxon>Bacillati</taxon>
        <taxon>Cyanobacteriota</taxon>
        <taxon>Cyanophyceae</taxon>
        <taxon>Nostocales</taxon>
        <taxon>Nodulariaceae</taxon>
        <taxon>Anabaenopsis</taxon>
    </lineage>
</organism>
<evidence type="ECO:0000313" key="1">
    <source>
        <dbReference type="EMBL" id="BAY19958.1"/>
    </source>
</evidence>
<evidence type="ECO:0000313" key="2">
    <source>
        <dbReference type="Proteomes" id="UP000218287"/>
    </source>
</evidence>